<feature type="transmembrane region" description="Helical" evidence="1">
    <location>
        <begin position="400"/>
        <end position="418"/>
    </location>
</feature>
<evidence type="ECO:0000313" key="3">
    <source>
        <dbReference type="Proteomes" id="UP001246690"/>
    </source>
</evidence>
<keyword evidence="3" id="KW-1185">Reference proteome</keyword>
<feature type="transmembrane region" description="Helical" evidence="1">
    <location>
        <begin position="7"/>
        <end position="27"/>
    </location>
</feature>
<feature type="transmembrane region" description="Helical" evidence="1">
    <location>
        <begin position="99"/>
        <end position="117"/>
    </location>
</feature>
<sequence length="587" mass="65814">MNKQNSGVVFVTVFLSLFFLVLAIGYAHSYNPGFFPDEFAHMGYVVDVIKNKFPDYNNGLVFSSNKLNYLNHPALYYVIVGELASLLHLQDMYANVGRYVNMIISIIIIILTCRMLYATTKSMLATFTGGAFLLVIPMFVVLGSAINNDQINVLGCTLVIYGLLGLIEVERKNKSLTSSVIIICIGGIVASLSKATGSLVIVCLLVSVALFNFSTFIKIIKKISLKEWLLIILSILIIIFYFACVHAIYDDFYPAPQGNPALWFFIENPNAKRLDFLEFLVNFFKSNLVTITIPYGHVPIIDSETRIVILKSILIMLGGMSSYILAMKLSKNNTFFNLEFSFIIAFAIYITVYVFTIRQLHLNTGYMGAMQARYFFGFLPVCSLVIGKFICYVNSKIFQIIVFMLMVSGLITSIYPALVKFTDLRMLQSTIIIEQPLYNTSYGYLTKGRGFEQAILAESNSLNGVELMLATYARNNHGALILELLDGSGVIIASDIVKMETIKDNSYTWFDFNNVKLKKNQKYLLRLKCNDCTQSNAITWWAVKKEVESHVFLLTKFGPGAGDAYSKGEAYVDGAKIGGAFAFRLYF</sequence>
<feature type="transmembrane region" description="Helical" evidence="1">
    <location>
        <begin position="338"/>
        <end position="355"/>
    </location>
</feature>
<proteinExistence type="predicted"/>
<evidence type="ECO:0000313" key="2">
    <source>
        <dbReference type="EMBL" id="WMY75903.1"/>
    </source>
</evidence>
<organism evidence="2 3">
    <name type="scientific">Buttiauxella selenatireducens</name>
    <dbReference type="NCBI Taxonomy" id="3073902"/>
    <lineage>
        <taxon>Bacteria</taxon>
        <taxon>Pseudomonadati</taxon>
        <taxon>Pseudomonadota</taxon>
        <taxon>Gammaproteobacteria</taxon>
        <taxon>Enterobacterales</taxon>
        <taxon>Enterobacteriaceae</taxon>
        <taxon>Buttiauxella</taxon>
    </lineage>
</organism>
<dbReference type="Proteomes" id="UP001246690">
    <property type="component" value="Chromosome"/>
</dbReference>
<feature type="transmembrane region" description="Helical" evidence="1">
    <location>
        <begin position="375"/>
        <end position="393"/>
    </location>
</feature>
<feature type="transmembrane region" description="Helical" evidence="1">
    <location>
        <begin position="199"/>
        <end position="217"/>
    </location>
</feature>
<feature type="transmembrane region" description="Helical" evidence="1">
    <location>
        <begin position="151"/>
        <end position="169"/>
    </location>
</feature>
<reference evidence="2 3" key="1">
    <citation type="submission" date="2023-09" db="EMBL/GenBank/DDBJ databases">
        <title>Buttiauxella selenatireducens sp. nov., isolated from the rhizosphere of Cardamine hupingshanesis.</title>
        <authorList>
            <person name="Zhang S."/>
            <person name="Xu Z."/>
            <person name="Wang H."/>
            <person name="Guo Y."/>
        </authorList>
    </citation>
    <scope>NUCLEOTIDE SEQUENCE [LARGE SCALE GENOMIC DNA]</scope>
    <source>
        <strain evidence="2 3">R73</strain>
    </source>
</reference>
<protein>
    <recommendedName>
        <fullName evidence="4">Glycosyltransferase RgtA/B/C/D-like domain-containing protein</fullName>
    </recommendedName>
</protein>
<evidence type="ECO:0008006" key="4">
    <source>
        <dbReference type="Google" id="ProtNLM"/>
    </source>
</evidence>
<feature type="transmembrane region" description="Helical" evidence="1">
    <location>
        <begin position="124"/>
        <end position="145"/>
    </location>
</feature>
<feature type="transmembrane region" description="Helical" evidence="1">
    <location>
        <begin position="176"/>
        <end position="193"/>
    </location>
</feature>
<keyword evidence="1" id="KW-1133">Transmembrane helix</keyword>
<keyword evidence="1" id="KW-0812">Transmembrane</keyword>
<evidence type="ECO:0000256" key="1">
    <source>
        <dbReference type="SAM" id="Phobius"/>
    </source>
</evidence>
<dbReference type="EMBL" id="CP133838">
    <property type="protein sequence ID" value="WMY75903.1"/>
    <property type="molecule type" value="Genomic_DNA"/>
</dbReference>
<gene>
    <name evidence="2" type="ORF">RHD99_08175</name>
</gene>
<feature type="transmembrane region" description="Helical" evidence="1">
    <location>
        <begin position="307"/>
        <end position="326"/>
    </location>
</feature>
<name>A0ABY9SEG2_9ENTR</name>
<feature type="transmembrane region" description="Helical" evidence="1">
    <location>
        <begin position="229"/>
        <end position="249"/>
    </location>
</feature>
<keyword evidence="1" id="KW-0472">Membrane</keyword>
<accession>A0ABY9SEG2</accession>
<dbReference type="RefSeq" id="WP_309878340.1">
    <property type="nucleotide sequence ID" value="NZ_CP133838.1"/>
</dbReference>